<dbReference type="Proteomes" id="UP000095281">
    <property type="component" value="Unplaced"/>
</dbReference>
<dbReference type="WBParaSite" id="MhA1_Contig398.frz3.gene5">
    <property type="protein sequence ID" value="MhA1_Contig398.frz3.gene5"/>
    <property type="gene ID" value="MhA1_Contig398.frz3.gene5"/>
</dbReference>
<feature type="compositionally biased region" description="Basic and acidic residues" evidence="1">
    <location>
        <begin position="87"/>
        <end position="108"/>
    </location>
</feature>
<evidence type="ECO:0000313" key="3">
    <source>
        <dbReference type="WBParaSite" id="MhA1_Contig398.frz3.gene5"/>
    </source>
</evidence>
<dbReference type="AlphaFoldDB" id="A0A1I8BR10"/>
<sequence length="191" mass="22006">MAFSLNDLKPSRKSLPHLVVTVPPSSEEKRVKMSKTPLILKYLKNNWIWHNKNGSENCTSSPLSRKRRRTTPTERDDDSSNSGMDDTPERSRFRPSEPVEERGLENEHSASTSIISALDETAANEGREVIIHHFRHEFLTRQLENREEPSTSATNECSSSINLNTCMVAREIEEEQRKEEEKDVKKNEEEK</sequence>
<keyword evidence="2" id="KW-1185">Reference proteome</keyword>
<evidence type="ECO:0000256" key="1">
    <source>
        <dbReference type="SAM" id="MobiDB-lite"/>
    </source>
</evidence>
<feature type="compositionally biased region" description="Polar residues" evidence="1">
    <location>
        <begin position="54"/>
        <end position="63"/>
    </location>
</feature>
<accession>A0A1I8BR10</accession>
<feature type="region of interest" description="Disordered" evidence="1">
    <location>
        <begin position="54"/>
        <end position="112"/>
    </location>
</feature>
<evidence type="ECO:0000313" key="2">
    <source>
        <dbReference type="Proteomes" id="UP000095281"/>
    </source>
</evidence>
<proteinExistence type="predicted"/>
<organism evidence="2 3">
    <name type="scientific">Meloidogyne hapla</name>
    <name type="common">Root-knot nematode worm</name>
    <dbReference type="NCBI Taxonomy" id="6305"/>
    <lineage>
        <taxon>Eukaryota</taxon>
        <taxon>Metazoa</taxon>
        <taxon>Ecdysozoa</taxon>
        <taxon>Nematoda</taxon>
        <taxon>Chromadorea</taxon>
        <taxon>Rhabditida</taxon>
        <taxon>Tylenchina</taxon>
        <taxon>Tylenchomorpha</taxon>
        <taxon>Tylenchoidea</taxon>
        <taxon>Meloidogynidae</taxon>
        <taxon>Meloidogyninae</taxon>
        <taxon>Meloidogyne</taxon>
    </lineage>
</organism>
<protein>
    <submittedName>
        <fullName evidence="3">Uncharacterized protein</fullName>
    </submittedName>
</protein>
<feature type="region of interest" description="Disordered" evidence="1">
    <location>
        <begin position="172"/>
        <end position="191"/>
    </location>
</feature>
<reference evidence="3" key="1">
    <citation type="submission" date="2016-11" db="UniProtKB">
        <authorList>
            <consortium name="WormBaseParasite"/>
        </authorList>
    </citation>
    <scope>IDENTIFICATION</scope>
</reference>
<name>A0A1I8BR10_MELHA</name>
<feature type="compositionally biased region" description="Basic and acidic residues" evidence="1">
    <location>
        <begin position="175"/>
        <end position="191"/>
    </location>
</feature>